<dbReference type="OrthoDB" id="411017at2759"/>
<accession>K5XJS5</accession>
<name>K5XJS5_AGABU</name>
<evidence type="ECO:0008006" key="7">
    <source>
        <dbReference type="Google" id="ProtNLM"/>
    </source>
</evidence>
<dbReference type="InterPro" id="IPR008733">
    <property type="entry name" value="PEX11"/>
</dbReference>
<dbReference type="RefSeq" id="XP_007325604.1">
    <property type="nucleotide sequence ID" value="XM_007325542.1"/>
</dbReference>
<keyword evidence="3" id="KW-0576">Peroxisome</keyword>
<dbReference type="PANTHER" id="PTHR12652:SF50">
    <property type="entry name" value="PEROXIN 11"/>
    <property type="match status" value="1"/>
</dbReference>
<organism evidence="5 6">
    <name type="scientific">Agaricus bisporus var. burnettii (strain JB137-S8 / ATCC MYA-4627 / FGSC 10392)</name>
    <name type="common">White button mushroom</name>
    <dbReference type="NCBI Taxonomy" id="597362"/>
    <lineage>
        <taxon>Eukaryota</taxon>
        <taxon>Fungi</taxon>
        <taxon>Dikarya</taxon>
        <taxon>Basidiomycota</taxon>
        <taxon>Agaricomycotina</taxon>
        <taxon>Agaricomycetes</taxon>
        <taxon>Agaricomycetidae</taxon>
        <taxon>Agaricales</taxon>
        <taxon>Agaricineae</taxon>
        <taxon>Agaricaceae</taxon>
        <taxon>Agaricus</taxon>
    </lineage>
</organism>
<sequence length="244" mass="26709">MATAASQIVLHPAVTQSLKYGGTTLGRDKAYRAVQYFARFYAWYLLSTGNKEEAARWASLKSHLGTGRKLMRLGKPMEHLQAALRASLSPGPISETLTTVARQIAYFGYLTYDALVWANTIKFITLNPQVSQRVAKRSFQFWFAGIIFSLINGALKTVRLNEEERSLGRGEKTLGEEAARETKLSALAAARSATRQQLIVDLCDVWIPATGSGVLSVNEGALGILGLVSSLLGARAQWFAVNKK</sequence>
<keyword evidence="2" id="KW-0472">Membrane</keyword>
<gene>
    <name evidence="5" type="ORF">AGABI1DRAFT_110392</name>
</gene>
<dbReference type="AlphaFoldDB" id="K5XJS5"/>
<dbReference type="KEGG" id="abp:AGABI1DRAFT110392"/>
<dbReference type="GO" id="GO:0016559">
    <property type="term" value="P:peroxisome fission"/>
    <property type="evidence" value="ECO:0007669"/>
    <property type="project" value="InterPro"/>
</dbReference>
<dbReference type="EMBL" id="JH971385">
    <property type="protein sequence ID" value="EKM83778.1"/>
    <property type="molecule type" value="Genomic_DNA"/>
</dbReference>
<dbReference type="Proteomes" id="UP000008493">
    <property type="component" value="Unassembled WGS sequence"/>
</dbReference>
<reference evidence="6" key="1">
    <citation type="journal article" date="2012" name="Proc. Natl. Acad. Sci. U.S.A.">
        <title>Genome sequence of the button mushroom Agaricus bisporus reveals mechanisms governing adaptation to a humic-rich ecological niche.</title>
        <authorList>
            <person name="Morin E."/>
            <person name="Kohler A."/>
            <person name="Baker A.R."/>
            <person name="Foulongne-Oriol M."/>
            <person name="Lombard V."/>
            <person name="Nagy L.G."/>
            <person name="Ohm R.A."/>
            <person name="Patyshakuliyeva A."/>
            <person name="Brun A."/>
            <person name="Aerts A.L."/>
            <person name="Bailey A.M."/>
            <person name="Billette C."/>
            <person name="Coutinho P.M."/>
            <person name="Deakin G."/>
            <person name="Doddapaneni H."/>
            <person name="Floudas D."/>
            <person name="Grimwood J."/>
            <person name="Hilden K."/>
            <person name="Kuees U."/>
            <person name="LaButti K.M."/>
            <person name="Lapidus A."/>
            <person name="Lindquist E.A."/>
            <person name="Lucas S.M."/>
            <person name="Murat C."/>
            <person name="Riley R.W."/>
            <person name="Salamov A.A."/>
            <person name="Schmutz J."/>
            <person name="Subramanian V."/>
            <person name="Woesten H.A.B."/>
            <person name="Xu J."/>
            <person name="Eastwood D.C."/>
            <person name="Foster G.D."/>
            <person name="Sonnenberg A.S."/>
            <person name="Cullen D."/>
            <person name="de Vries R.P."/>
            <person name="Lundell T."/>
            <person name="Hibbett D.S."/>
            <person name="Henrissat B."/>
            <person name="Burton K.S."/>
            <person name="Kerrigan R.W."/>
            <person name="Challen M.P."/>
            <person name="Grigoriev I.V."/>
            <person name="Martin F."/>
        </authorList>
    </citation>
    <scope>NUCLEOTIDE SEQUENCE [LARGE SCALE GENOMIC DNA]</scope>
    <source>
        <strain evidence="6">JB137-S8 / ATCC MYA-4627 / FGSC 10392</strain>
    </source>
</reference>
<dbReference type="PANTHER" id="PTHR12652">
    <property type="entry name" value="PEROXISOMAL BIOGENESIS FACTOR 11"/>
    <property type="match status" value="1"/>
</dbReference>
<dbReference type="InParanoid" id="K5XJS5"/>
<dbReference type="HOGENOM" id="CLU_049216_0_0_1"/>
<dbReference type="STRING" id="597362.K5XJS5"/>
<evidence type="ECO:0000313" key="6">
    <source>
        <dbReference type="Proteomes" id="UP000008493"/>
    </source>
</evidence>
<dbReference type="GeneID" id="18822937"/>
<dbReference type="eggNOG" id="KOG4186">
    <property type="taxonomic scope" value="Eukaryota"/>
</dbReference>
<comment type="subcellular location">
    <subcellularLocation>
        <location evidence="4">Peroxisome membrane</location>
    </subcellularLocation>
</comment>
<dbReference type="Pfam" id="PF05648">
    <property type="entry name" value="PEX11"/>
    <property type="match status" value="1"/>
</dbReference>
<evidence type="ECO:0000256" key="2">
    <source>
        <dbReference type="ARBA" id="ARBA00023136"/>
    </source>
</evidence>
<protein>
    <recommendedName>
        <fullName evidence="7">Peroxisomal biogenesis factor 11</fullName>
    </recommendedName>
</protein>
<evidence type="ECO:0000256" key="1">
    <source>
        <dbReference type="ARBA" id="ARBA00022593"/>
    </source>
</evidence>
<keyword evidence="1" id="KW-0962">Peroxisome biogenesis</keyword>
<evidence type="ECO:0000256" key="3">
    <source>
        <dbReference type="ARBA" id="ARBA00023140"/>
    </source>
</evidence>
<keyword evidence="6" id="KW-1185">Reference proteome</keyword>
<proteinExistence type="predicted"/>
<evidence type="ECO:0000313" key="5">
    <source>
        <dbReference type="EMBL" id="EKM83778.1"/>
    </source>
</evidence>
<dbReference type="GO" id="GO:0005778">
    <property type="term" value="C:peroxisomal membrane"/>
    <property type="evidence" value="ECO:0007669"/>
    <property type="project" value="UniProtKB-SubCell"/>
</dbReference>
<evidence type="ECO:0000256" key="4">
    <source>
        <dbReference type="ARBA" id="ARBA00046271"/>
    </source>
</evidence>
<dbReference type="OMA" id="AYHPTVA"/>
<dbReference type="FunCoup" id="K5XJS5">
    <property type="interactions" value="34"/>
</dbReference>